<keyword evidence="1" id="KW-0732">Signal</keyword>
<feature type="signal peptide" evidence="1">
    <location>
        <begin position="1"/>
        <end position="24"/>
    </location>
</feature>
<dbReference type="OrthoDB" id="292710at2"/>
<evidence type="ECO:0000313" key="2">
    <source>
        <dbReference type="EMBL" id="TWT33437.1"/>
    </source>
</evidence>
<keyword evidence="3" id="KW-1185">Reference proteome</keyword>
<dbReference type="RefSeq" id="WP_146566064.1">
    <property type="nucleotide sequence ID" value="NZ_SIHJ01000002.1"/>
</dbReference>
<sequence length="405" mass="43359" precursor="true">MTQARGAARAALLLSLLMTPVAMGQGGATPYPWSDYYAPSRVEQGYAASVPADSSAGCGPAVDPASCYPTADCTSCACPAPPTAVWSLSVGGLYLSRDHGNNYSFSYDDPNEELQYLNQREADFGWSPGFEARLARCDACCNTGMELLYWQLFPSDEQATVLASDLAGNLSAILNYNQLDYNGVTADNFTNNAFAHRLRRDMSVYNVEWNQGLVLTDPSRCGVAVSSLVGFRLFSFDESLLFASDPNDADFTGEADELTYDIDVSNLLIGAQLGGSVVRPMTGRFSLTAVAKAGVYGNFSESTSRIGGAAGTATINNGAFNGVEWLVSNDKTDVAMLAEMALGVAFQPTYRWRLTADYRLVGVSGVALPTNQIYHDLRGINDVQLLQTNGHAILHGGYVGAECSF</sequence>
<evidence type="ECO:0000256" key="1">
    <source>
        <dbReference type="SAM" id="SignalP"/>
    </source>
</evidence>
<name>A0A5C5V6K5_9BACT</name>
<proteinExistence type="predicted"/>
<dbReference type="AlphaFoldDB" id="A0A5C5V6K5"/>
<accession>A0A5C5V6K5</accession>
<dbReference type="Proteomes" id="UP000316714">
    <property type="component" value="Unassembled WGS sequence"/>
</dbReference>
<reference evidence="2 3" key="1">
    <citation type="submission" date="2019-02" db="EMBL/GenBank/DDBJ databases">
        <title>Deep-cultivation of Planctomycetes and their phenomic and genomic characterization uncovers novel biology.</title>
        <authorList>
            <person name="Wiegand S."/>
            <person name="Jogler M."/>
            <person name="Boedeker C."/>
            <person name="Pinto D."/>
            <person name="Vollmers J."/>
            <person name="Rivas-Marin E."/>
            <person name="Kohn T."/>
            <person name="Peeters S.H."/>
            <person name="Heuer A."/>
            <person name="Rast P."/>
            <person name="Oberbeckmann S."/>
            <person name="Bunk B."/>
            <person name="Jeske O."/>
            <person name="Meyerdierks A."/>
            <person name="Storesund J.E."/>
            <person name="Kallscheuer N."/>
            <person name="Luecker S."/>
            <person name="Lage O.M."/>
            <person name="Pohl T."/>
            <person name="Merkel B.J."/>
            <person name="Hornburger P."/>
            <person name="Mueller R.-W."/>
            <person name="Bruemmer F."/>
            <person name="Labrenz M."/>
            <person name="Spormann A.M."/>
            <person name="Op Den Camp H."/>
            <person name="Overmann J."/>
            <person name="Amann R."/>
            <person name="Jetten M.S.M."/>
            <person name="Mascher T."/>
            <person name="Medema M.H."/>
            <person name="Devos D.P."/>
            <person name="Kaster A.-K."/>
            <person name="Ovreas L."/>
            <person name="Rohde M."/>
            <person name="Galperin M.Y."/>
            <person name="Jogler C."/>
        </authorList>
    </citation>
    <scope>NUCLEOTIDE SEQUENCE [LARGE SCALE GENOMIC DNA]</scope>
    <source>
        <strain evidence="2 3">KOR34</strain>
    </source>
</reference>
<evidence type="ECO:0008006" key="4">
    <source>
        <dbReference type="Google" id="ProtNLM"/>
    </source>
</evidence>
<gene>
    <name evidence="2" type="ORF">KOR34_32690</name>
</gene>
<organism evidence="2 3">
    <name type="scientific">Posidoniimonas corsicana</name>
    <dbReference type="NCBI Taxonomy" id="1938618"/>
    <lineage>
        <taxon>Bacteria</taxon>
        <taxon>Pseudomonadati</taxon>
        <taxon>Planctomycetota</taxon>
        <taxon>Planctomycetia</taxon>
        <taxon>Pirellulales</taxon>
        <taxon>Lacipirellulaceae</taxon>
        <taxon>Posidoniimonas</taxon>
    </lineage>
</organism>
<protein>
    <recommendedName>
        <fullName evidence="4">Legionella pneumophila major outer membrane protein</fullName>
    </recommendedName>
</protein>
<dbReference type="EMBL" id="SIHJ01000002">
    <property type="protein sequence ID" value="TWT33437.1"/>
    <property type="molecule type" value="Genomic_DNA"/>
</dbReference>
<comment type="caution">
    <text evidence="2">The sequence shown here is derived from an EMBL/GenBank/DDBJ whole genome shotgun (WGS) entry which is preliminary data.</text>
</comment>
<feature type="chain" id="PRO_5022705529" description="Legionella pneumophila major outer membrane protein" evidence="1">
    <location>
        <begin position="25"/>
        <end position="405"/>
    </location>
</feature>
<dbReference type="InterPro" id="IPR011446">
    <property type="entry name" value="BBP7"/>
</dbReference>
<evidence type="ECO:0000313" key="3">
    <source>
        <dbReference type="Proteomes" id="UP000316714"/>
    </source>
</evidence>
<dbReference type="Pfam" id="PF07585">
    <property type="entry name" value="BBP7"/>
    <property type="match status" value="1"/>
</dbReference>